<comment type="subcellular location">
    <subcellularLocation>
        <location evidence="1 9">Cell membrane</location>
        <topology evidence="1 9">Multi-pass membrane protein</topology>
    </subcellularLocation>
</comment>
<evidence type="ECO:0000313" key="11">
    <source>
        <dbReference type="EMBL" id="GAA3901335.1"/>
    </source>
</evidence>
<dbReference type="CDD" id="cd06261">
    <property type="entry name" value="TM_PBP2"/>
    <property type="match status" value="1"/>
</dbReference>
<evidence type="ECO:0000256" key="5">
    <source>
        <dbReference type="ARBA" id="ARBA00022692"/>
    </source>
</evidence>
<dbReference type="Proteomes" id="UP001501563">
    <property type="component" value="Unassembled WGS sequence"/>
</dbReference>
<evidence type="ECO:0000313" key="12">
    <source>
        <dbReference type="Proteomes" id="UP001501563"/>
    </source>
</evidence>
<dbReference type="Gene3D" id="1.10.3720.10">
    <property type="entry name" value="MetI-like"/>
    <property type="match status" value="1"/>
</dbReference>
<keyword evidence="5 9" id="KW-0812">Transmembrane</keyword>
<feature type="transmembrane region" description="Helical" evidence="9">
    <location>
        <begin position="208"/>
        <end position="233"/>
    </location>
</feature>
<feature type="transmembrane region" description="Helical" evidence="9">
    <location>
        <begin position="144"/>
        <end position="165"/>
    </location>
</feature>
<evidence type="ECO:0000256" key="9">
    <source>
        <dbReference type="RuleBase" id="RU363032"/>
    </source>
</evidence>
<organism evidence="11 12">
    <name type="scientific">Streptomyces lannensis</name>
    <dbReference type="NCBI Taxonomy" id="766498"/>
    <lineage>
        <taxon>Bacteria</taxon>
        <taxon>Bacillati</taxon>
        <taxon>Actinomycetota</taxon>
        <taxon>Actinomycetes</taxon>
        <taxon>Kitasatosporales</taxon>
        <taxon>Streptomycetaceae</taxon>
        <taxon>Streptomyces</taxon>
    </lineage>
</organism>
<gene>
    <name evidence="11" type="ORF">GCM10022207_82830</name>
</gene>
<dbReference type="InterPro" id="IPR010065">
    <property type="entry name" value="AA_ABC_transptr_permease_3TM"/>
</dbReference>
<keyword evidence="3 9" id="KW-0813">Transport</keyword>
<proteinExistence type="inferred from homology"/>
<keyword evidence="7 9" id="KW-1133">Transmembrane helix</keyword>
<keyword evidence="4" id="KW-1003">Cell membrane</keyword>
<accession>A0ABP7LIK2</accession>
<dbReference type="EMBL" id="BAAAZA010000047">
    <property type="protein sequence ID" value="GAA3901335.1"/>
    <property type="molecule type" value="Genomic_DNA"/>
</dbReference>
<dbReference type="InterPro" id="IPR000515">
    <property type="entry name" value="MetI-like"/>
</dbReference>
<dbReference type="NCBIfam" id="TIGR01726">
    <property type="entry name" value="HEQRo_perm_3TM"/>
    <property type="match status" value="1"/>
</dbReference>
<evidence type="ECO:0000256" key="8">
    <source>
        <dbReference type="ARBA" id="ARBA00023136"/>
    </source>
</evidence>
<feature type="transmembrane region" description="Helical" evidence="9">
    <location>
        <begin position="33"/>
        <end position="57"/>
    </location>
</feature>
<dbReference type="SUPFAM" id="SSF161098">
    <property type="entry name" value="MetI-like"/>
    <property type="match status" value="1"/>
</dbReference>
<feature type="transmembrane region" description="Helical" evidence="9">
    <location>
        <begin position="69"/>
        <end position="91"/>
    </location>
</feature>
<keyword evidence="6" id="KW-0029">Amino-acid transport</keyword>
<reference evidence="12" key="1">
    <citation type="journal article" date="2019" name="Int. J. Syst. Evol. Microbiol.">
        <title>The Global Catalogue of Microorganisms (GCM) 10K type strain sequencing project: providing services to taxonomists for standard genome sequencing and annotation.</title>
        <authorList>
            <consortium name="The Broad Institute Genomics Platform"/>
            <consortium name="The Broad Institute Genome Sequencing Center for Infectious Disease"/>
            <person name="Wu L."/>
            <person name="Ma J."/>
        </authorList>
    </citation>
    <scope>NUCLEOTIDE SEQUENCE [LARGE SCALE GENOMIC DNA]</scope>
    <source>
        <strain evidence="12">JCM 16578</strain>
    </source>
</reference>
<dbReference type="Pfam" id="PF00528">
    <property type="entry name" value="BPD_transp_1"/>
    <property type="match status" value="1"/>
</dbReference>
<evidence type="ECO:0000256" key="6">
    <source>
        <dbReference type="ARBA" id="ARBA00022970"/>
    </source>
</evidence>
<evidence type="ECO:0000259" key="10">
    <source>
        <dbReference type="PROSITE" id="PS50928"/>
    </source>
</evidence>
<evidence type="ECO:0000256" key="3">
    <source>
        <dbReference type="ARBA" id="ARBA00022448"/>
    </source>
</evidence>
<comment type="caution">
    <text evidence="11">The sequence shown here is derived from an EMBL/GenBank/DDBJ whole genome shotgun (WGS) entry which is preliminary data.</text>
</comment>
<dbReference type="InterPro" id="IPR043429">
    <property type="entry name" value="ArtM/GltK/GlnP/TcyL/YhdX-like"/>
</dbReference>
<name>A0ABP7LIK2_9ACTN</name>
<dbReference type="PANTHER" id="PTHR30614:SF37">
    <property type="entry name" value="AMINO-ACID ABC TRANSPORTER PERMEASE PROTEIN YHDX-RELATED"/>
    <property type="match status" value="1"/>
</dbReference>
<keyword evidence="8 9" id="KW-0472">Membrane</keyword>
<comment type="similarity">
    <text evidence="2">Belongs to the binding-protein-dependent transport system permease family. HisMQ subfamily.</text>
</comment>
<dbReference type="InterPro" id="IPR035906">
    <property type="entry name" value="MetI-like_sf"/>
</dbReference>
<dbReference type="PANTHER" id="PTHR30614">
    <property type="entry name" value="MEMBRANE COMPONENT OF AMINO ACID ABC TRANSPORTER"/>
    <property type="match status" value="1"/>
</dbReference>
<feature type="transmembrane region" description="Helical" evidence="9">
    <location>
        <begin position="177"/>
        <end position="196"/>
    </location>
</feature>
<evidence type="ECO:0000256" key="7">
    <source>
        <dbReference type="ARBA" id="ARBA00022989"/>
    </source>
</evidence>
<dbReference type="PROSITE" id="PS50928">
    <property type="entry name" value="ABC_TM1"/>
    <property type="match status" value="1"/>
</dbReference>
<sequence>MRRPRGAAHRGNPHAEAREIVFDFLEGYDLLGAFWVTVQLTLLSAVGSLIWGTLLAAMRVGPVPLMRGFGTAYVNIVRNIPLTVIILFTSLGLNQTLGISLGAHNFDTINFRLSVLGLIAYTSAFVCEAIRAGINTVPVGQAEAARAIGLSFTQVLTLIVLPQAFRSVVGPLTNVLIALTKNTTVAAAIGVAEAALLMKKMLENEAQLLLISAVFAFGFVCLTLPTGLILGWVGKKVAVKR</sequence>
<protein>
    <submittedName>
        <fullName evidence="11">Amino acid ABC transporter permease</fullName>
    </submittedName>
</protein>
<feature type="transmembrane region" description="Helical" evidence="9">
    <location>
        <begin position="111"/>
        <end position="132"/>
    </location>
</feature>
<feature type="domain" description="ABC transmembrane type-1" evidence="10">
    <location>
        <begin position="34"/>
        <end position="230"/>
    </location>
</feature>
<evidence type="ECO:0000256" key="1">
    <source>
        <dbReference type="ARBA" id="ARBA00004651"/>
    </source>
</evidence>
<keyword evidence="12" id="KW-1185">Reference proteome</keyword>
<evidence type="ECO:0000256" key="4">
    <source>
        <dbReference type="ARBA" id="ARBA00022475"/>
    </source>
</evidence>
<evidence type="ECO:0000256" key="2">
    <source>
        <dbReference type="ARBA" id="ARBA00010072"/>
    </source>
</evidence>